<dbReference type="EMBL" id="CP031422">
    <property type="protein sequence ID" value="AZS40053.1"/>
    <property type="molecule type" value="Genomic_DNA"/>
</dbReference>
<proteinExistence type="predicted"/>
<accession>A0A3Q9J325</accession>
<gene>
    <name evidence="1" type="ORF">CVS54_01375</name>
</gene>
<evidence type="ECO:0000313" key="2">
    <source>
        <dbReference type="Proteomes" id="UP000274841"/>
    </source>
</evidence>
<evidence type="ECO:0000313" key="1">
    <source>
        <dbReference type="EMBL" id="AZS40053.1"/>
    </source>
</evidence>
<name>A0A3Q9J325_9MICO</name>
<sequence>MRVTVEQAADKFIELAIEQGIDPDSLDRAAIERNFAEVFARKTAEQHEASS</sequence>
<dbReference type="RefSeq" id="WP_164734088.1">
    <property type="nucleotide sequence ID" value="NZ_CP031422.1"/>
</dbReference>
<dbReference type="KEGG" id="moy:CVS54_01375"/>
<reference evidence="1 2" key="1">
    <citation type="submission" date="2018-08" db="EMBL/GenBank/DDBJ databases">
        <title>Microbacterium oxydans strain HG3.</title>
        <authorList>
            <person name="ORTET P."/>
        </authorList>
    </citation>
    <scope>NUCLEOTIDE SEQUENCE [LARGE SCALE GENOMIC DNA]</scope>
    <source>
        <strain evidence="1 2">HG3</strain>
    </source>
</reference>
<dbReference type="Proteomes" id="UP000274841">
    <property type="component" value="Chromosome"/>
</dbReference>
<protein>
    <submittedName>
        <fullName evidence="1">Uncharacterized protein</fullName>
    </submittedName>
</protein>
<dbReference type="AlphaFoldDB" id="A0A3Q9J325"/>
<organism evidence="1 2">
    <name type="scientific">Microbacterium oxydans</name>
    <dbReference type="NCBI Taxonomy" id="82380"/>
    <lineage>
        <taxon>Bacteria</taxon>
        <taxon>Bacillati</taxon>
        <taxon>Actinomycetota</taxon>
        <taxon>Actinomycetes</taxon>
        <taxon>Micrococcales</taxon>
        <taxon>Microbacteriaceae</taxon>
        <taxon>Microbacterium</taxon>
    </lineage>
</organism>